<keyword evidence="2" id="KW-1185">Reference proteome</keyword>
<dbReference type="Proteomes" id="UP001207468">
    <property type="component" value="Unassembled WGS sequence"/>
</dbReference>
<reference evidence="1" key="1">
    <citation type="submission" date="2021-03" db="EMBL/GenBank/DDBJ databases">
        <title>Evolutionary priming and transition to the ectomycorrhizal habit in an iconic lineage of mushroom-forming fungi: is preadaptation a requirement?</title>
        <authorList>
            <consortium name="DOE Joint Genome Institute"/>
            <person name="Looney B.P."/>
            <person name="Miyauchi S."/>
            <person name="Morin E."/>
            <person name="Drula E."/>
            <person name="Courty P.E."/>
            <person name="Chicoki N."/>
            <person name="Fauchery L."/>
            <person name="Kohler A."/>
            <person name="Kuo A."/>
            <person name="LaButti K."/>
            <person name="Pangilinan J."/>
            <person name="Lipzen A."/>
            <person name="Riley R."/>
            <person name="Andreopoulos W."/>
            <person name="He G."/>
            <person name="Johnson J."/>
            <person name="Barry K.W."/>
            <person name="Grigoriev I.V."/>
            <person name="Nagy L."/>
            <person name="Hibbett D."/>
            <person name="Henrissat B."/>
            <person name="Matheny P.B."/>
            <person name="Labbe J."/>
            <person name="Martin A.F."/>
        </authorList>
    </citation>
    <scope>NUCLEOTIDE SEQUENCE</scope>
    <source>
        <strain evidence="1">BPL698</strain>
    </source>
</reference>
<evidence type="ECO:0000313" key="2">
    <source>
        <dbReference type="Proteomes" id="UP001207468"/>
    </source>
</evidence>
<organism evidence="1 2">
    <name type="scientific">Russula earlei</name>
    <dbReference type="NCBI Taxonomy" id="71964"/>
    <lineage>
        <taxon>Eukaryota</taxon>
        <taxon>Fungi</taxon>
        <taxon>Dikarya</taxon>
        <taxon>Basidiomycota</taxon>
        <taxon>Agaricomycotina</taxon>
        <taxon>Agaricomycetes</taxon>
        <taxon>Russulales</taxon>
        <taxon>Russulaceae</taxon>
        <taxon>Russula</taxon>
    </lineage>
</organism>
<comment type="caution">
    <text evidence="1">The sequence shown here is derived from an EMBL/GenBank/DDBJ whole genome shotgun (WGS) entry which is preliminary data.</text>
</comment>
<accession>A0ACC0TX01</accession>
<protein>
    <submittedName>
        <fullName evidence="1">Uncharacterized protein</fullName>
    </submittedName>
</protein>
<dbReference type="EMBL" id="JAGFNK010000394">
    <property type="protein sequence ID" value="KAI9451098.1"/>
    <property type="molecule type" value="Genomic_DNA"/>
</dbReference>
<evidence type="ECO:0000313" key="1">
    <source>
        <dbReference type="EMBL" id="KAI9451098.1"/>
    </source>
</evidence>
<name>A0ACC0TX01_9AGAM</name>
<proteinExistence type="predicted"/>
<gene>
    <name evidence="1" type="ORF">F5148DRAFT_1370648</name>
</gene>
<sequence length="234" mass="24991">MSTLASLPNLVFTMVSSMGAPKSLILELTNGFKGGCNIIGVRGQWGYLDSIHTDDSGVERSESWSWATDPGQDFEVEGISFLEPSQTPLRVGEVKMEEDELVPIMAEGGKWVSNPGGRVCDGEGGIDDGADVYQHWQTGGSCLGSIGGAVGGSGGDSPWLTLGTHLRFQEGFDLMSVVALARVHPREQGHDRRVIQEKTCKGTGPPSIIWLGKLEGVHVFGVEQALGLPERSHC</sequence>